<reference evidence="1" key="1">
    <citation type="journal article" date="2021" name="Nat. Commun.">
        <title>Genetic determinants of endophytism in the Arabidopsis root mycobiome.</title>
        <authorList>
            <person name="Mesny F."/>
            <person name="Miyauchi S."/>
            <person name="Thiergart T."/>
            <person name="Pickel B."/>
            <person name="Atanasova L."/>
            <person name="Karlsson M."/>
            <person name="Huettel B."/>
            <person name="Barry K.W."/>
            <person name="Haridas S."/>
            <person name="Chen C."/>
            <person name="Bauer D."/>
            <person name="Andreopoulos W."/>
            <person name="Pangilinan J."/>
            <person name="LaButti K."/>
            <person name="Riley R."/>
            <person name="Lipzen A."/>
            <person name="Clum A."/>
            <person name="Drula E."/>
            <person name="Henrissat B."/>
            <person name="Kohler A."/>
            <person name="Grigoriev I.V."/>
            <person name="Martin F.M."/>
            <person name="Hacquard S."/>
        </authorList>
    </citation>
    <scope>NUCLEOTIDE SEQUENCE</scope>
    <source>
        <strain evidence="1">MPI-CAGE-CH-0243</strain>
    </source>
</reference>
<sequence>MCRASASNPWAPLVHNFFWIVIDGGGADFLCVMEIGDCDETGAVSCRRRARGGSCSILQGETQVTVIQRRIPTEDWHVQLCSCAAGGRETVPRPLSRISPQGSGLTGPDVQIRRCTDASCRVVLLLELWPREAGSPTGVIHLGFGEG</sequence>
<dbReference type="AlphaFoldDB" id="A0A9P9E872"/>
<accession>A0A9P9E872</accession>
<keyword evidence="2" id="KW-1185">Reference proteome</keyword>
<protein>
    <submittedName>
        <fullName evidence="1">Uncharacterized protein</fullName>
    </submittedName>
</protein>
<proteinExistence type="predicted"/>
<gene>
    <name evidence="1" type="ORF">B0J11DRAFT_224370</name>
</gene>
<dbReference type="EMBL" id="JAGMWT010000003">
    <property type="protein sequence ID" value="KAH7132342.1"/>
    <property type="molecule type" value="Genomic_DNA"/>
</dbReference>
<name>A0A9P9E872_9PLEO</name>
<evidence type="ECO:0000313" key="1">
    <source>
        <dbReference type="EMBL" id="KAH7132342.1"/>
    </source>
</evidence>
<dbReference type="Proteomes" id="UP000700596">
    <property type="component" value="Unassembled WGS sequence"/>
</dbReference>
<evidence type="ECO:0000313" key="2">
    <source>
        <dbReference type="Proteomes" id="UP000700596"/>
    </source>
</evidence>
<organism evidence="1 2">
    <name type="scientific">Dendryphion nanum</name>
    <dbReference type="NCBI Taxonomy" id="256645"/>
    <lineage>
        <taxon>Eukaryota</taxon>
        <taxon>Fungi</taxon>
        <taxon>Dikarya</taxon>
        <taxon>Ascomycota</taxon>
        <taxon>Pezizomycotina</taxon>
        <taxon>Dothideomycetes</taxon>
        <taxon>Pleosporomycetidae</taxon>
        <taxon>Pleosporales</taxon>
        <taxon>Torulaceae</taxon>
        <taxon>Dendryphion</taxon>
    </lineage>
</organism>
<comment type="caution">
    <text evidence="1">The sequence shown here is derived from an EMBL/GenBank/DDBJ whole genome shotgun (WGS) entry which is preliminary data.</text>
</comment>